<dbReference type="SUPFAM" id="SSF51011">
    <property type="entry name" value="Glycosyl hydrolase domain"/>
    <property type="match status" value="1"/>
</dbReference>
<evidence type="ECO:0000256" key="2">
    <source>
        <dbReference type="ARBA" id="ARBA00022729"/>
    </source>
</evidence>
<dbReference type="InterPro" id="IPR017853">
    <property type="entry name" value="GH"/>
</dbReference>
<dbReference type="PANTHER" id="PTHR11452">
    <property type="entry name" value="ALPHA-GALACTOSIDASE/ALPHA-N-ACETYLGALACTOSAMINIDASE"/>
    <property type="match status" value="1"/>
</dbReference>
<keyword evidence="3" id="KW-0378">Hydrolase</keyword>
<accession>A0A6B9ZEU2</accession>
<dbReference type="InterPro" id="IPR041233">
    <property type="entry name" value="Melibiase_C"/>
</dbReference>
<gene>
    <name evidence="7" type="ORF">GWR21_08735</name>
</gene>
<dbReference type="Proteomes" id="UP000476411">
    <property type="component" value="Chromosome"/>
</dbReference>
<sequence length="671" mass="75370">MKKLLQVSPRLLLAVFMLLLSGVIHAATPVEWKIIYDKTSKTVRLQNAAGNVDLQLFASYKWNGKLITTKDYASNALAVRQMRNVSGTGALVQVTYTDEQLPTLVQSFYQYTGKDYLLTDFTVVARSGNVASNYMAPVNLTDLTPALGAGEKRALFIPFDNDKWIRFQSHPLNFSSLTSYEVTAVFDGTTRRGLVVGSVEHDFWKSAVTMNKADNSNAYTLTCYGGVADETTRDLLPHGAQEGQTIRSPKVLVGVFADWRDGMDAYGAANAKIAPRRPWKKPMPIGWNSWGVLQFNLNYQKALEVSDFFHDNLQPDHFANKDGAVVIGLDSGWDSFTEEQLKDFVKHCKANGQIAGIYWTPFTDWGKRPDANIKEAPEYAFKDVYLYANGQPQDIDGAYAIDPTHPAIEARMKKVSELFHRCGFEYVKVDFMAHGAINADKWYKPEVRSGIAAYNYGMQLLDKYFGDMYINLSIAPIFPAQYAQSRRIACDAWNKIKDTEYTLNAVSYGWWINHIYQFNDADHVVLQQASEGENRARVTSAVITGLFITGDDFSKGGSEEGKRKAKQFLTNAEVNAAAMGRSFRPVEGTGERSEDQFVLTDAKGNTWYAIFNYTEDPRSIQLPLERLGLDPAKQYRVRDLWSHTDVNAGQTFHIPAKDVLFLKINSRRAGK</sequence>
<dbReference type="GO" id="GO:0005975">
    <property type="term" value="P:carbohydrate metabolic process"/>
    <property type="evidence" value="ECO:0007669"/>
    <property type="project" value="InterPro"/>
</dbReference>
<evidence type="ECO:0000256" key="4">
    <source>
        <dbReference type="ARBA" id="ARBA00023295"/>
    </source>
</evidence>
<dbReference type="InterPro" id="IPR013785">
    <property type="entry name" value="Aldolase_TIM"/>
</dbReference>
<proteinExistence type="inferred from homology"/>
<organism evidence="7 8">
    <name type="scientific">Chitinophaga agri</name>
    <dbReference type="NCBI Taxonomy" id="2703787"/>
    <lineage>
        <taxon>Bacteria</taxon>
        <taxon>Pseudomonadati</taxon>
        <taxon>Bacteroidota</taxon>
        <taxon>Chitinophagia</taxon>
        <taxon>Chitinophagales</taxon>
        <taxon>Chitinophagaceae</taxon>
        <taxon>Chitinophaga</taxon>
    </lineage>
</organism>
<dbReference type="Pfam" id="PF17801">
    <property type="entry name" value="Melibiase_C"/>
    <property type="match status" value="1"/>
</dbReference>
<dbReference type="Gene3D" id="2.60.40.1180">
    <property type="entry name" value="Golgi alpha-mannosidase II"/>
    <property type="match status" value="1"/>
</dbReference>
<dbReference type="InterPro" id="IPR002241">
    <property type="entry name" value="Glyco_hydro_27"/>
</dbReference>
<name>A0A6B9ZEU2_9BACT</name>
<dbReference type="InterPro" id="IPR013780">
    <property type="entry name" value="Glyco_hydro_b"/>
</dbReference>
<dbReference type="PANTHER" id="PTHR11452:SF75">
    <property type="entry name" value="ALPHA-GALACTOSIDASE MEL1"/>
    <property type="match status" value="1"/>
</dbReference>
<dbReference type="RefSeq" id="WP_162331370.1">
    <property type="nucleotide sequence ID" value="NZ_CP048113.1"/>
</dbReference>
<dbReference type="Gene3D" id="3.20.20.70">
    <property type="entry name" value="Aldolase class I"/>
    <property type="match status" value="1"/>
</dbReference>
<evidence type="ECO:0000259" key="6">
    <source>
        <dbReference type="Pfam" id="PF17801"/>
    </source>
</evidence>
<evidence type="ECO:0000256" key="3">
    <source>
        <dbReference type="ARBA" id="ARBA00022801"/>
    </source>
</evidence>
<evidence type="ECO:0000256" key="5">
    <source>
        <dbReference type="SAM" id="SignalP"/>
    </source>
</evidence>
<reference evidence="7 8" key="1">
    <citation type="submission" date="2020-01" db="EMBL/GenBank/DDBJ databases">
        <title>Complete genome sequence of Chitinophaga sp. H33E-04 isolated from quinoa roots.</title>
        <authorList>
            <person name="Weon H.-Y."/>
            <person name="Lee S.A."/>
        </authorList>
    </citation>
    <scope>NUCLEOTIDE SEQUENCE [LARGE SCALE GENOMIC DNA]</scope>
    <source>
        <strain evidence="7 8">H33E-04</strain>
    </source>
</reference>
<evidence type="ECO:0000313" key="8">
    <source>
        <dbReference type="Proteomes" id="UP000476411"/>
    </source>
</evidence>
<dbReference type="KEGG" id="chih:GWR21_08735"/>
<protein>
    <submittedName>
        <fullName evidence="7">Alpha-galactosidase</fullName>
    </submittedName>
</protein>
<evidence type="ECO:0000256" key="1">
    <source>
        <dbReference type="ARBA" id="ARBA00009743"/>
    </source>
</evidence>
<keyword evidence="8" id="KW-1185">Reference proteome</keyword>
<evidence type="ECO:0000313" key="7">
    <source>
        <dbReference type="EMBL" id="QHS59675.1"/>
    </source>
</evidence>
<comment type="similarity">
    <text evidence="1">Belongs to the glycosyl hydrolase 27 family.</text>
</comment>
<dbReference type="AlphaFoldDB" id="A0A6B9ZEU2"/>
<feature type="domain" description="Alpha galactosidase C-terminal" evidence="6">
    <location>
        <begin position="602"/>
        <end position="664"/>
    </location>
</feature>
<dbReference type="SUPFAM" id="SSF51445">
    <property type="entry name" value="(Trans)glycosidases"/>
    <property type="match status" value="1"/>
</dbReference>
<dbReference type="EMBL" id="CP048113">
    <property type="protein sequence ID" value="QHS59675.1"/>
    <property type="molecule type" value="Genomic_DNA"/>
</dbReference>
<keyword evidence="4" id="KW-0326">Glycosidase</keyword>
<dbReference type="GO" id="GO:0004553">
    <property type="term" value="F:hydrolase activity, hydrolyzing O-glycosyl compounds"/>
    <property type="evidence" value="ECO:0007669"/>
    <property type="project" value="InterPro"/>
</dbReference>
<keyword evidence="2 5" id="KW-0732">Signal</keyword>
<feature type="signal peptide" evidence="5">
    <location>
        <begin position="1"/>
        <end position="26"/>
    </location>
</feature>
<feature type="chain" id="PRO_5025497495" evidence="5">
    <location>
        <begin position="27"/>
        <end position="671"/>
    </location>
</feature>